<sequence>MYNTRDKSELLLGCPQLYTIVQELRVDPTRTNLYETLETCLLESLPTLVITQEGRKKHTLEYNGIWANSEALNWIMFDVIPVHQVYLSNRKCFQRPHLSIVLGDMNEKKVPLNIDTDGVHNIEEQDKWKLTYYVEKAGVDEKWVIILSYICHLDYLNELPGKMNLVSRLKEKLTCH</sequence>
<accession>A0A1Y1YHW5</accession>
<dbReference type="AlphaFoldDB" id="A0A1Y1YHW5"/>
<dbReference type="EMBL" id="MCFE01000129">
    <property type="protein sequence ID" value="ORX97631.1"/>
    <property type="molecule type" value="Genomic_DNA"/>
</dbReference>
<proteinExistence type="predicted"/>
<dbReference type="Proteomes" id="UP000193498">
    <property type="component" value="Unassembled WGS sequence"/>
</dbReference>
<protein>
    <submittedName>
        <fullName evidence="1">Uncharacterized protein</fullName>
    </submittedName>
</protein>
<keyword evidence="2" id="KW-1185">Reference proteome</keyword>
<evidence type="ECO:0000313" key="2">
    <source>
        <dbReference type="Proteomes" id="UP000193498"/>
    </source>
</evidence>
<comment type="caution">
    <text evidence="1">The sequence shown here is derived from an EMBL/GenBank/DDBJ whole genome shotgun (WGS) entry which is preliminary data.</text>
</comment>
<reference evidence="1 2" key="1">
    <citation type="submission" date="2016-07" db="EMBL/GenBank/DDBJ databases">
        <title>Pervasive Adenine N6-methylation of Active Genes in Fungi.</title>
        <authorList>
            <consortium name="DOE Joint Genome Institute"/>
            <person name="Mondo S.J."/>
            <person name="Dannebaum R.O."/>
            <person name="Kuo R.C."/>
            <person name="Labutti K."/>
            <person name="Haridas S."/>
            <person name="Kuo A."/>
            <person name="Salamov A."/>
            <person name="Ahrendt S.R."/>
            <person name="Lipzen A."/>
            <person name="Sullivan W."/>
            <person name="Andreopoulos W.B."/>
            <person name="Clum A."/>
            <person name="Lindquist E."/>
            <person name="Daum C."/>
            <person name="Ramamoorthy G.K."/>
            <person name="Gryganskyi A."/>
            <person name="Culley D."/>
            <person name="Magnuson J.K."/>
            <person name="James T.Y."/>
            <person name="O'Malley M.A."/>
            <person name="Stajich J.E."/>
            <person name="Spatafora J.W."/>
            <person name="Visel A."/>
            <person name="Grigoriev I.V."/>
        </authorList>
    </citation>
    <scope>NUCLEOTIDE SEQUENCE [LARGE SCALE GENOMIC DNA]</scope>
    <source>
        <strain evidence="1 2">CBS 931.73</strain>
    </source>
</reference>
<evidence type="ECO:0000313" key="1">
    <source>
        <dbReference type="EMBL" id="ORX97631.1"/>
    </source>
</evidence>
<name>A0A1Y1YHW5_9FUNG</name>
<dbReference type="InParanoid" id="A0A1Y1YHW5"/>
<organism evidence="1 2">
    <name type="scientific">Basidiobolus meristosporus CBS 931.73</name>
    <dbReference type="NCBI Taxonomy" id="1314790"/>
    <lineage>
        <taxon>Eukaryota</taxon>
        <taxon>Fungi</taxon>
        <taxon>Fungi incertae sedis</taxon>
        <taxon>Zoopagomycota</taxon>
        <taxon>Entomophthoromycotina</taxon>
        <taxon>Basidiobolomycetes</taxon>
        <taxon>Basidiobolales</taxon>
        <taxon>Basidiobolaceae</taxon>
        <taxon>Basidiobolus</taxon>
    </lineage>
</organism>
<gene>
    <name evidence="1" type="ORF">K493DRAFT_300352</name>
</gene>